<name>A0A518IQQ1_9BACT</name>
<accession>A0A518IQQ1</accession>
<evidence type="ECO:0000313" key="1">
    <source>
        <dbReference type="EMBL" id="QDV55414.1"/>
    </source>
</evidence>
<protein>
    <submittedName>
        <fullName evidence="1">Uncharacterized protein</fullName>
    </submittedName>
</protein>
<sequence length="380" mass="42504">MPNPQPSAAGLGGHAMLQRPALHLDALSIEMKWETTRRHPLYVWLWNTWRVFQREHQDQAATEFQDFAGTQWAWGMLGINGIPVDPALMFEELSGANANPRWLKRSARPVTYRHLAKILQARLSSDGLRLLSTMLFKAGETEPNSDERDQRLVSLNNIDCPELDCLVDLPLLQYSPAAPSKEFVSDITNLRNEMRSNLGIEESRTNESKMRIYLDAWDAREGWRDGTYDRSAPMSLKNASLELETSQRKAKYAYQQGFQLISGHPFSFENWMRLIGTLHLSGLDSGDVGPVALARLRHPPSVRGIDDTTLSSSDANSGASVLENISGSECRFDEVAAIDSIKAMIQSGHTNDQILAELELEALAEPAIDELRSIIEMEGS</sequence>
<reference evidence="1 2" key="1">
    <citation type="submission" date="2019-02" db="EMBL/GenBank/DDBJ databases">
        <title>Deep-cultivation of Planctomycetes and their phenomic and genomic characterization uncovers novel biology.</title>
        <authorList>
            <person name="Wiegand S."/>
            <person name="Jogler M."/>
            <person name="Boedeker C."/>
            <person name="Pinto D."/>
            <person name="Vollmers J."/>
            <person name="Rivas-Marin E."/>
            <person name="Kohn T."/>
            <person name="Peeters S.H."/>
            <person name="Heuer A."/>
            <person name="Rast P."/>
            <person name="Oberbeckmann S."/>
            <person name="Bunk B."/>
            <person name="Jeske O."/>
            <person name="Meyerdierks A."/>
            <person name="Storesund J.E."/>
            <person name="Kallscheuer N."/>
            <person name="Luecker S."/>
            <person name="Lage O.M."/>
            <person name="Pohl T."/>
            <person name="Merkel B.J."/>
            <person name="Hornburger P."/>
            <person name="Mueller R.-W."/>
            <person name="Bruemmer F."/>
            <person name="Labrenz M."/>
            <person name="Spormann A.M."/>
            <person name="Op den Camp H."/>
            <person name="Overmann J."/>
            <person name="Amann R."/>
            <person name="Jetten M.S.M."/>
            <person name="Mascher T."/>
            <person name="Medema M.H."/>
            <person name="Devos D.P."/>
            <person name="Kaster A.-K."/>
            <person name="Ovreas L."/>
            <person name="Rohde M."/>
            <person name="Galperin M.Y."/>
            <person name="Jogler C."/>
        </authorList>
    </citation>
    <scope>NUCLEOTIDE SEQUENCE [LARGE SCALE GENOMIC DNA]</scope>
    <source>
        <strain evidence="1 2">Mal33</strain>
    </source>
</reference>
<dbReference type="Proteomes" id="UP000316770">
    <property type="component" value="Chromosome"/>
</dbReference>
<keyword evidence="2" id="KW-1185">Reference proteome</keyword>
<dbReference type="AlphaFoldDB" id="A0A518IQQ1"/>
<gene>
    <name evidence="1" type="ORF">Mal33_13860</name>
</gene>
<dbReference type="EMBL" id="CP036318">
    <property type="protein sequence ID" value="QDV55414.1"/>
    <property type="molecule type" value="Genomic_DNA"/>
</dbReference>
<evidence type="ECO:0000313" key="2">
    <source>
        <dbReference type="Proteomes" id="UP000316770"/>
    </source>
</evidence>
<organism evidence="1 2">
    <name type="scientific">Rosistilla oblonga</name>
    <dbReference type="NCBI Taxonomy" id="2527990"/>
    <lineage>
        <taxon>Bacteria</taxon>
        <taxon>Pseudomonadati</taxon>
        <taxon>Planctomycetota</taxon>
        <taxon>Planctomycetia</taxon>
        <taxon>Pirellulales</taxon>
        <taxon>Pirellulaceae</taxon>
        <taxon>Rosistilla</taxon>
    </lineage>
</organism>
<proteinExistence type="predicted"/>